<reference evidence="3 4" key="1">
    <citation type="submission" date="2024-11" db="EMBL/GenBank/DDBJ databases">
        <title>A near-complete genome assembly of Cinchona calisaya.</title>
        <authorList>
            <person name="Lian D.C."/>
            <person name="Zhao X.W."/>
            <person name="Wei L."/>
        </authorList>
    </citation>
    <scope>NUCLEOTIDE SEQUENCE [LARGE SCALE GENOMIC DNA]</scope>
    <source>
        <tissue evidence="3">Nenye</tissue>
    </source>
</reference>
<dbReference type="InterPro" id="IPR023299">
    <property type="entry name" value="ATPase_P-typ_cyto_dom_N"/>
</dbReference>
<feature type="transmembrane region" description="Helical" evidence="2">
    <location>
        <begin position="6"/>
        <end position="27"/>
    </location>
</feature>
<sequence>MEVSVVFSHVFAISVVVISYPCALCLATATAVMVSTGVEASNGVLIKGGDGLEKASSEHPLAKAIVEYAYHFRFFDESSGVAKDGKSHNIETKYFGWLLDILDFVVVPRKEIEENAKTSILVAYDNILIGVVRVANPLKREDFMVIEDLNIMLVSPVMVTSDNWITTCVAKELTNHPIEPKLPRHFDSNDSGEYGEE</sequence>
<dbReference type="Gene3D" id="3.40.1110.10">
    <property type="entry name" value="Calcium-transporting ATPase, cytoplasmic domain N"/>
    <property type="match status" value="1"/>
</dbReference>
<dbReference type="PANTHER" id="PTHR46594">
    <property type="entry name" value="P-TYPE CATION-TRANSPORTING ATPASE"/>
    <property type="match status" value="1"/>
</dbReference>
<evidence type="ECO:0000313" key="4">
    <source>
        <dbReference type="Proteomes" id="UP001630127"/>
    </source>
</evidence>
<protein>
    <submittedName>
        <fullName evidence="3">Uncharacterized protein</fullName>
    </submittedName>
</protein>
<dbReference type="SUPFAM" id="SSF81660">
    <property type="entry name" value="Metal cation-transporting ATPase, ATP-binding domain N"/>
    <property type="match status" value="1"/>
</dbReference>
<dbReference type="PANTHER" id="PTHR46594:SF6">
    <property type="entry name" value="COPPER-TRANSPORTING ATPASE RAN1"/>
    <property type="match status" value="1"/>
</dbReference>
<comment type="caution">
    <text evidence="3">The sequence shown here is derived from an EMBL/GenBank/DDBJ whole genome shotgun (WGS) entry which is preliminary data.</text>
</comment>
<organism evidence="3 4">
    <name type="scientific">Cinchona calisaya</name>
    <dbReference type="NCBI Taxonomy" id="153742"/>
    <lineage>
        <taxon>Eukaryota</taxon>
        <taxon>Viridiplantae</taxon>
        <taxon>Streptophyta</taxon>
        <taxon>Embryophyta</taxon>
        <taxon>Tracheophyta</taxon>
        <taxon>Spermatophyta</taxon>
        <taxon>Magnoliopsida</taxon>
        <taxon>eudicotyledons</taxon>
        <taxon>Gunneridae</taxon>
        <taxon>Pentapetalae</taxon>
        <taxon>asterids</taxon>
        <taxon>lamiids</taxon>
        <taxon>Gentianales</taxon>
        <taxon>Rubiaceae</taxon>
        <taxon>Cinchonoideae</taxon>
        <taxon>Cinchoneae</taxon>
        <taxon>Cinchona</taxon>
    </lineage>
</organism>
<keyword evidence="2" id="KW-1133">Transmembrane helix</keyword>
<dbReference type="Proteomes" id="UP001630127">
    <property type="component" value="Unassembled WGS sequence"/>
</dbReference>
<keyword evidence="4" id="KW-1185">Reference proteome</keyword>
<evidence type="ECO:0000256" key="1">
    <source>
        <dbReference type="ARBA" id="ARBA00022723"/>
    </source>
</evidence>
<dbReference type="EMBL" id="JBJUIK010000008">
    <property type="protein sequence ID" value="KAL3520362.1"/>
    <property type="molecule type" value="Genomic_DNA"/>
</dbReference>
<proteinExistence type="predicted"/>
<dbReference type="InterPro" id="IPR023214">
    <property type="entry name" value="HAD_sf"/>
</dbReference>
<gene>
    <name evidence="3" type="ORF">ACH5RR_018511</name>
</gene>
<name>A0ABD2ZLP8_9GENT</name>
<keyword evidence="2" id="KW-0472">Membrane</keyword>
<dbReference type="Gene3D" id="3.40.50.1000">
    <property type="entry name" value="HAD superfamily/HAD-like"/>
    <property type="match status" value="1"/>
</dbReference>
<evidence type="ECO:0000256" key="2">
    <source>
        <dbReference type="SAM" id="Phobius"/>
    </source>
</evidence>
<keyword evidence="1" id="KW-0479">Metal-binding</keyword>
<keyword evidence="2" id="KW-0812">Transmembrane</keyword>
<dbReference type="GO" id="GO:0046872">
    <property type="term" value="F:metal ion binding"/>
    <property type="evidence" value="ECO:0007669"/>
    <property type="project" value="UniProtKB-KW"/>
</dbReference>
<evidence type="ECO:0000313" key="3">
    <source>
        <dbReference type="EMBL" id="KAL3520362.1"/>
    </source>
</evidence>
<accession>A0ABD2ZLP8</accession>
<dbReference type="AlphaFoldDB" id="A0ABD2ZLP8"/>